<protein>
    <submittedName>
        <fullName evidence="2">Uncharacterized protein</fullName>
    </submittedName>
</protein>
<name>A0A448ZZ57_METSV</name>
<geneLocation type="plasmid" evidence="2">
    <name>2</name>
</geneLocation>
<sequence>MNILERNIFDKNISFTQKLYQEKINEINKSEEIFRTIVRKTLHPEWKIFRRMTRKYITIAGVFTLNLTMYEYRDKTNKLIRFTYYHDNFFKEFNHSKYQYDIVKLSIMLYLENKNPPAFLMHIWPSKQMIQHFIKKYKIDKEIEQLNAFRINEIRQELQQEKHNNLFVEMDDLFIKIQDKKSNEKLRIREAILHTKNNNKLSNILCLFFTKKCNEKITENNDLNYVISNIKKQLNILNSSNKNLILNGDGAPWMRQISKEIKASFSLDLFHIKHKINNTFGFSKFAPKEIKKHYKNWYSKYYKYGWKDLFDFAIQKGNNFNVFLEIMEQFQIESRKQNLPKNLKLLANNFFRYIIKNAEGIFNNDINFSSHTEHFVCHSFKSNVSKRYSIFSFRNVKIKVIYNNLLKGQATIFF</sequence>
<comment type="similarity">
    <text evidence="1">Belongs to the UPF0236 family.</text>
</comment>
<dbReference type="NCBIfam" id="NF046004">
    <property type="entry name" value="ICE_Mbov_0401"/>
    <property type="match status" value="1"/>
</dbReference>
<organism evidence="2">
    <name type="scientific">Metamycoplasma salivarium</name>
    <name type="common">Mycoplasma salivarium</name>
    <dbReference type="NCBI Taxonomy" id="2124"/>
    <lineage>
        <taxon>Bacteria</taxon>
        <taxon>Bacillati</taxon>
        <taxon>Mycoplasmatota</taxon>
        <taxon>Mycoplasmoidales</taxon>
        <taxon>Metamycoplasmataceae</taxon>
        <taxon>Metamycoplasma</taxon>
    </lineage>
</organism>
<evidence type="ECO:0000256" key="1">
    <source>
        <dbReference type="ARBA" id="ARBA00006539"/>
    </source>
</evidence>
<proteinExistence type="inferred from homology"/>
<gene>
    <name evidence="2" type="ORF">NCTC10113_01415</name>
</gene>
<dbReference type="EMBL" id="LR214939">
    <property type="protein sequence ID" value="VEU56506.1"/>
    <property type="molecule type" value="Genomic_DNA"/>
</dbReference>
<evidence type="ECO:0000313" key="2">
    <source>
        <dbReference type="EMBL" id="VEU56506.1"/>
    </source>
</evidence>
<accession>A0A448ZZ57</accession>
<dbReference type="Pfam" id="PF06782">
    <property type="entry name" value="UPF0236"/>
    <property type="match status" value="1"/>
</dbReference>
<keyword evidence="2" id="KW-0614">Plasmid</keyword>
<dbReference type="AlphaFoldDB" id="A0A448ZZ57"/>
<reference evidence="2" key="1">
    <citation type="submission" date="2019-01" db="EMBL/GenBank/DDBJ databases">
        <authorList>
            <consortium name="Pathogen Informatics"/>
        </authorList>
    </citation>
    <scope>NUCLEOTIDE SEQUENCE [LARGE SCALE GENOMIC DNA]</scope>
    <source>
        <strain evidence="2">NCTC10113</strain>
    </source>
</reference>
<dbReference type="RefSeq" id="WP_024544291.1">
    <property type="nucleotide sequence ID" value="NZ_LR214938.2"/>
</dbReference>
<dbReference type="InterPro" id="IPR009620">
    <property type="entry name" value="UPF0236"/>
</dbReference>